<sequence>MDPQEFKRFFKACNPNKTLDFGKPDDRQYYIDFAAVRGGEVINEMGEVIVNEAPDPTRQLFTGHIGCGKSTELSRLAENLRAEGFAVISFDSSAELDMGDVDISDILLAIAHQVAQWMQAQQIRVKAGYLSNLVKEAMALLQTPIAVDFEAEASLGFGPFSLGKITAKTKESPQARSQLRQSLEFRTDGLITAINEELLAPAHQILRDRQKEGLVVIIDGLDRIQKETQASGKTWAEQIFVTRGNQLSGLHCHVVYTIPLVLMFSNARQELTQRLGGGIAPTILPMVPVCHKDGRPHGEGLAQLRQMVLARAFPQLTEQERLDRVGEIFEQGLEDLDHLCGQSGGHARNLVSLVLACLQKQKRQLPITRANLHQSLQGMRDDLLLAVEPEEWAMLQQVHQTQQLAGELQQQTLLHSLFVFEYRTQADGRWFSVNPLLQDDPRLKQ</sequence>
<dbReference type="InterPro" id="IPR027417">
    <property type="entry name" value="P-loop_NTPase"/>
</dbReference>
<accession>A0A0M2Q115</accession>
<name>A0A0M2Q115_PROHO</name>
<dbReference type="STRING" id="317619.GCA_000332315_04408"/>
<gene>
    <name evidence="1" type="ORF">PROH_04970</name>
</gene>
<proteinExistence type="predicted"/>
<dbReference type="Gene3D" id="3.40.50.300">
    <property type="entry name" value="P-loop containing nucleotide triphosphate hydrolases"/>
    <property type="match status" value="1"/>
</dbReference>
<dbReference type="RefSeq" id="WP_017714504.1">
    <property type="nucleotide sequence ID" value="NZ_KB235944.1"/>
</dbReference>
<organism evidence="1 2">
    <name type="scientific">Prochlorothrix hollandica PCC 9006 = CALU 1027</name>
    <dbReference type="NCBI Taxonomy" id="317619"/>
    <lineage>
        <taxon>Bacteria</taxon>
        <taxon>Bacillati</taxon>
        <taxon>Cyanobacteriota</taxon>
        <taxon>Cyanophyceae</taxon>
        <taxon>Prochlorotrichales</taxon>
        <taxon>Prochlorotrichaceae</taxon>
        <taxon>Prochlorothrix</taxon>
    </lineage>
</organism>
<protein>
    <submittedName>
        <fullName evidence="1">KAP family P-loop domain-containing protein</fullName>
    </submittedName>
</protein>
<dbReference type="eggNOG" id="COG4928">
    <property type="taxonomic scope" value="Bacteria"/>
</dbReference>
<dbReference type="AlphaFoldDB" id="A0A0M2Q115"/>
<dbReference type="SUPFAM" id="SSF52540">
    <property type="entry name" value="P-loop containing nucleoside triphosphate hydrolases"/>
    <property type="match status" value="2"/>
</dbReference>
<dbReference type="EMBL" id="AJTX02000003">
    <property type="protein sequence ID" value="KKJ00654.1"/>
    <property type="molecule type" value="Genomic_DNA"/>
</dbReference>
<evidence type="ECO:0000313" key="2">
    <source>
        <dbReference type="Proteomes" id="UP000034681"/>
    </source>
</evidence>
<comment type="caution">
    <text evidence="1">The sequence shown here is derived from an EMBL/GenBank/DDBJ whole genome shotgun (WGS) entry which is preliminary data.</text>
</comment>
<dbReference type="OrthoDB" id="477505at2"/>
<reference evidence="1" key="1">
    <citation type="submission" date="2012-04" db="EMBL/GenBank/DDBJ databases">
        <authorList>
            <person name="Borisov I.G."/>
            <person name="Ivanikova N.V."/>
            <person name="Pinevich A.V."/>
        </authorList>
    </citation>
    <scope>NUCLEOTIDE SEQUENCE</scope>
    <source>
        <strain evidence="1">CALU 1027</strain>
    </source>
</reference>
<evidence type="ECO:0000313" key="1">
    <source>
        <dbReference type="EMBL" id="KKJ00654.1"/>
    </source>
</evidence>
<keyword evidence="2" id="KW-1185">Reference proteome</keyword>
<dbReference type="Proteomes" id="UP000034681">
    <property type="component" value="Unassembled WGS sequence"/>
</dbReference>